<feature type="compositionally biased region" description="Basic residues" evidence="1">
    <location>
        <begin position="275"/>
        <end position="286"/>
    </location>
</feature>
<comment type="caution">
    <text evidence="2">The sequence shown here is derived from an EMBL/GenBank/DDBJ whole genome shotgun (WGS) entry which is preliminary data.</text>
</comment>
<feature type="region of interest" description="Disordered" evidence="1">
    <location>
        <begin position="264"/>
        <end position="302"/>
    </location>
</feature>
<evidence type="ECO:0000256" key="1">
    <source>
        <dbReference type="SAM" id="MobiDB-lite"/>
    </source>
</evidence>
<evidence type="ECO:0008006" key="4">
    <source>
        <dbReference type="Google" id="ProtNLM"/>
    </source>
</evidence>
<dbReference type="PANTHER" id="PTHR31973">
    <property type="entry name" value="POLYPROTEIN, PUTATIVE-RELATED"/>
    <property type="match status" value="1"/>
</dbReference>
<sequence>MQEQVSYFQRTYVCFKAIKDGWKIGCRGVIGLDGYFLKEPCQGELLTAIGRYSKNQVYLIVWVVVDIENKDNWRWFMRPVTDDLGLKRGEGFTIISYPHKNMFWATTFSTAETNCKNKMDDIKQVNPSACEYLISRQPYTWCRAFFRSRTACEAIENGIPQCFNAIILEARKKPLIAMLEEVGLYMMGRFYNMLLKAKNRIQKFVQLQSRQWRSLDRTCKMDLKHMMLIYKPECEVVDFGRLKSTYSTNILSINGSNLCPRTLNTKPLPSLSRRMSGRHSVKRKRHVTESQDKYSKSKTPVSGIGGPIGRTIQCKNYLQRVHNKLSCKNAMVAPEPNPNKKMGRPRVKHDANHWTRGGVRRGTKGSDRIGSRGGGKRYKHVENQEKCGEMGFRSKIIPETELIDLWRKLEYMRESRYSHAERGNQKDF</sequence>
<dbReference type="AlphaFoldDB" id="A0A9R1X9K1"/>
<keyword evidence="3" id="KW-1185">Reference proteome</keyword>
<name>A0A9R1X9K1_LACSA</name>
<gene>
    <name evidence="2" type="ORF">LSAT_V11C500282720</name>
</gene>
<evidence type="ECO:0000313" key="2">
    <source>
        <dbReference type="EMBL" id="KAJ0204486.1"/>
    </source>
</evidence>
<dbReference type="Proteomes" id="UP000235145">
    <property type="component" value="Unassembled WGS sequence"/>
</dbReference>
<proteinExistence type="predicted"/>
<dbReference type="EMBL" id="NBSK02000005">
    <property type="protein sequence ID" value="KAJ0204486.1"/>
    <property type="molecule type" value="Genomic_DNA"/>
</dbReference>
<accession>A0A9R1X9K1</accession>
<evidence type="ECO:0000313" key="3">
    <source>
        <dbReference type="Proteomes" id="UP000235145"/>
    </source>
</evidence>
<organism evidence="2 3">
    <name type="scientific">Lactuca sativa</name>
    <name type="common">Garden lettuce</name>
    <dbReference type="NCBI Taxonomy" id="4236"/>
    <lineage>
        <taxon>Eukaryota</taxon>
        <taxon>Viridiplantae</taxon>
        <taxon>Streptophyta</taxon>
        <taxon>Embryophyta</taxon>
        <taxon>Tracheophyta</taxon>
        <taxon>Spermatophyta</taxon>
        <taxon>Magnoliopsida</taxon>
        <taxon>eudicotyledons</taxon>
        <taxon>Gunneridae</taxon>
        <taxon>Pentapetalae</taxon>
        <taxon>asterids</taxon>
        <taxon>campanulids</taxon>
        <taxon>Asterales</taxon>
        <taxon>Asteraceae</taxon>
        <taxon>Cichorioideae</taxon>
        <taxon>Cichorieae</taxon>
        <taxon>Lactucinae</taxon>
        <taxon>Lactuca</taxon>
    </lineage>
</organism>
<dbReference type="PANTHER" id="PTHR31973:SF187">
    <property type="entry name" value="MUTATOR TRANSPOSASE MUDRA PROTEIN"/>
    <property type="match status" value="1"/>
</dbReference>
<protein>
    <recommendedName>
        <fullName evidence="4">MULE transposase domain-containing protein</fullName>
    </recommendedName>
</protein>
<feature type="region of interest" description="Disordered" evidence="1">
    <location>
        <begin position="355"/>
        <end position="378"/>
    </location>
</feature>
<reference evidence="2 3" key="1">
    <citation type="journal article" date="2017" name="Nat. Commun.">
        <title>Genome assembly with in vitro proximity ligation data and whole-genome triplication in lettuce.</title>
        <authorList>
            <person name="Reyes-Chin-Wo S."/>
            <person name="Wang Z."/>
            <person name="Yang X."/>
            <person name="Kozik A."/>
            <person name="Arikit S."/>
            <person name="Song C."/>
            <person name="Xia L."/>
            <person name="Froenicke L."/>
            <person name="Lavelle D.O."/>
            <person name="Truco M.J."/>
            <person name="Xia R."/>
            <person name="Zhu S."/>
            <person name="Xu C."/>
            <person name="Xu H."/>
            <person name="Xu X."/>
            <person name="Cox K."/>
            <person name="Korf I."/>
            <person name="Meyers B.C."/>
            <person name="Michelmore R.W."/>
        </authorList>
    </citation>
    <scope>NUCLEOTIDE SEQUENCE [LARGE SCALE GENOMIC DNA]</scope>
    <source>
        <strain evidence="3">cv. Salinas</strain>
        <tissue evidence="2">Seedlings</tissue>
    </source>
</reference>